<dbReference type="NCBIfam" id="NF047558">
    <property type="entry name" value="TPR_END_plus"/>
    <property type="match status" value="1"/>
</dbReference>
<dbReference type="InterPro" id="IPR011990">
    <property type="entry name" value="TPR-like_helical_dom_sf"/>
</dbReference>
<dbReference type="SUPFAM" id="SSF48452">
    <property type="entry name" value="TPR-like"/>
    <property type="match status" value="1"/>
</dbReference>
<reference evidence="1" key="1">
    <citation type="journal article" date="2015" name="Nature">
        <title>Complex archaea that bridge the gap between prokaryotes and eukaryotes.</title>
        <authorList>
            <person name="Spang A."/>
            <person name="Saw J.H."/>
            <person name="Jorgensen S.L."/>
            <person name="Zaremba-Niedzwiedzka K."/>
            <person name="Martijn J."/>
            <person name="Lind A.E."/>
            <person name="van Eijk R."/>
            <person name="Schleper C."/>
            <person name="Guy L."/>
            <person name="Ettema T.J."/>
        </authorList>
    </citation>
    <scope>NUCLEOTIDE SEQUENCE</scope>
</reference>
<dbReference type="Gene3D" id="1.25.40.10">
    <property type="entry name" value="Tetratricopeptide repeat domain"/>
    <property type="match status" value="1"/>
</dbReference>
<sequence>MNYLKDFTDEELTKIKEGIDKFLEIKEKWGEEVIFKLFSKNFELDYDPDTLIRDILINFEVLFGKLFTKFLLNIIGNFNIVTEEVINQLDPKKNNKFFGIARVLSAVFGRKIRKLRPDMIELCWTRITSGFTISEKNEIKFIDRLTKYSGDVIYFELDLQSVFNLIKHMFTNIIESVKKVEETNFLYIPGQELDNIETILIDIYQYKDTFSKRKNEVMLEKEEYNEDALLSKIDSSYFFSPRGAVRFRYSLKVKEVIIEFDSEYRAIIMLIRHFINQLLRLLNQFKNAEIHFLLEEFKEILRLYYDCQKKWKKINDDDLKERREEIEKRLKDEEENILNTLMIVEELNGEFEAAVKIGKDILEKEKDSFDVLYNLGRIYSKMGNQEEAITLTNKALSSEEIKGNILKESRSYYNLACFYALNEDIKKSEEYLQKAVKINPIFYLSAQDDEDFDKIRDLISDQFRL</sequence>
<evidence type="ECO:0000313" key="1">
    <source>
        <dbReference type="EMBL" id="KKM62780.1"/>
    </source>
</evidence>
<accession>A0A0F9LF43</accession>
<name>A0A0F9LF43_9ZZZZ</name>
<organism evidence="1">
    <name type="scientific">marine sediment metagenome</name>
    <dbReference type="NCBI Taxonomy" id="412755"/>
    <lineage>
        <taxon>unclassified sequences</taxon>
        <taxon>metagenomes</taxon>
        <taxon>ecological metagenomes</taxon>
    </lineage>
</organism>
<dbReference type="Pfam" id="PF13431">
    <property type="entry name" value="TPR_17"/>
    <property type="match status" value="1"/>
</dbReference>
<gene>
    <name evidence="1" type="ORF">LCGC14_1518230</name>
</gene>
<dbReference type="Pfam" id="PF13181">
    <property type="entry name" value="TPR_8"/>
    <property type="match status" value="1"/>
</dbReference>
<dbReference type="InterPro" id="IPR019734">
    <property type="entry name" value="TPR_rpt"/>
</dbReference>
<proteinExistence type="predicted"/>
<dbReference type="AlphaFoldDB" id="A0A0F9LF43"/>
<comment type="caution">
    <text evidence="1">The sequence shown here is derived from an EMBL/GenBank/DDBJ whole genome shotgun (WGS) entry which is preliminary data.</text>
</comment>
<protein>
    <submittedName>
        <fullName evidence="1">Uncharacterized protein</fullName>
    </submittedName>
</protein>
<dbReference type="EMBL" id="LAZR01011229">
    <property type="protein sequence ID" value="KKM62780.1"/>
    <property type="molecule type" value="Genomic_DNA"/>
</dbReference>
<dbReference type="PROSITE" id="PS50005">
    <property type="entry name" value="TPR"/>
    <property type="match status" value="2"/>
</dbReference>
<dbReference type="SMART" id="SM00028">
    <property type="entry name" value="TPR"/>
    <property type="match status" value="2"/>
</dbReference>